<dbReference type="Gene3D" id="1.10.1370.40">
    <property type="match status" value="1"/>
</dbReference>
<proteinExistence type="inferred from homology"/>
<feature type="domain" description="CRIB" evidence="7">
    <location>
        <begin position="500"/>
        <end position="515"/>
    </location>
</feature>
<keyword evidence="4 6" id="KW-0862">Zinc</keyword>
<dbReference type="InterPro" id="IPR045090">
    <property type="entry name" value="Pept_M3A_M3B"/>
</dbReference>
<dbReference type="PROSITE" id="PS50108">
    <property type="entry name" value="CRIB"/>
    <property type="match status" value="1"/>
</dbReference>
<dbReference type="PANTHER" id="PTHR11804:SF79">
    <property type="entry name" value="MITOCHONDRIAL INTERMEDIATE PEPTIDASE"/>
    <property type="match status" value="1"/>
</dbReference>
<dbReference type="Proteomes" id="UP001195914">
    <property type="component" value="Unassembled WGS sequence"/>
</dbReference>
<dbReference type="GO" id="GO:0006508">
    <property type="term" value="P:proteolysis"/>
    <property type="evidence" value="ECO:0007669"/>
    <property type="project" value="UniProtKB-KW"/>
</dbReference>
<dbReference type="InterPro" id="IPR001567">
    <property type="entry name" value="Pept_M3A_M3B_dom"/>
</dbReference>
<keyword evidence="5 6" id="KW-0482">Metalloprotease</keyword>
<comment type="similarity">
    <text evidence="6">Belongs to the peptidase M3 family.</text>
</comment>
<dbReference type="EMBL" id="JAHBMH010000073">
    <property type="protein sequence ID" value="KAK1932898.1"/>
    <property type="molecule type" value="Genomic_DNA"/>
</dbReference>
<keyword evidence="9" id="KW-1185">Reference proteome</keyword>
<dbReference type="PANTHER" id="PTHR11804">
    <property type="entry name" value="PROTEASE M3 THIMET OLIGOPEPTIDASE-RELATED"/>
    <property type="match status" value="1"/>
</dbReference>
<name>A0AAD9G6W9_BABDI</name>
<keyword evidence="3 6" id="KW-0378">Hydrolase</keyword>
<evidence type="ECO:0000256" key="1">
    <source>
        <dbReference type="ARBA" id="ARBA00022670"/>
    </source>
</evidence>
<evidence type="ECO:0000259" key="7">
    <source>
        <dbReference type="PROSITE" id="PS50108"/>
    </source>
</evidence>
<protein>
    <submittedName>
        <fullName evidence="8">Peptidase family M3 containing protein</fullName>
    </submittedName>
</protein>
<reference evidence="8" key="2">
    <citation type="submission" date="2021-05" db="EMBL/GenBank/DDBJ databases">
        <authorList>
            <person name="Pain A."/>
        </authorList>
    </citation>
    <scope>NUCLEOTIDE SEQUENCE</scope>
    <source>
        <strain evidence="8">1802A</strain>
    </source>
</reference>
<evidence type="ECO:0000313" key="8">
    <source>
        <dbReference type="EMBL" id="KAK1932898.1"/>
    </source>
</evidence>
<organism evidence="8 9">
    <name type="scientific">Babesia divergens</name>
    <dbReference type="NCBI Taxonomy" id="32595"/>
    <lineage>
        <taxon>Eukaryota</taxon>
        <taxon>Sar</taxon>
        <taxon>Alveolata</taxon>
        <taxon>Apicomplexa</taxon>
        <taxon>Aconoidasida</taxon>
        <taxon>Piroplasmida</taxon>
        <taxon>Babesiidae</taxon>
        <taxon>Babesia</taxon>
    </lineage>
</organism>
<dbReference type="GO" id="GO:0006518">
    <property type="term" value="P:peptide metabolic process"/>
    <property type="evidence" value="ECO:0007669"/>
    <property type="project" value="TreeGrafter"/>
</dbReference>
<dbReference type="InterPro" id="IPR000095">
    <property type="entry name" value="CRIB_dom"/>
</dbReference>
<evidence type="ECO:0000256" key="4">
    <source>
        <dbReference type="ARBA" id="ARBA00022833"/>
    </source>
</evidence>
<reference evidence="8" key="1">
    <citation type="journal article" date="2014" name="Nucleic Acids Res.">
        <title>The evolutionary dynamics of variant antigen genes in Babesia reveal a history of genomic innovation underlying host-parasite interaction.</title>
        <authorList>
            <person name="Jackson A.P."/>
            <person name="Otto T.D."/>
            <person name="Darby A."/>
            <person name="Ramaprasad A."/>
            <person name="Xia D."/>
            <person name="Echaide I.E."/>
            <person name="Farber M."/>
            <person name="Gahlot S."/>
            <person name="Gamble J."/>
            <person name="Gupta D."/>
            <person name="Gupta Y."/>
            <person name="Jackson L."/>
            <person name="Malandrin L."/>
            <person name="Malas T.B."/>
            <person name="Moussa E."/>
            <person name="Nair M."/>
            <person name="Reid A.J."/>
            <person name="Sanders M."/>
            <person name="Sharma J."/>
            <person name="Tracey A."/>
            <person name="Quail M.A."/>
            <person name="Weir W."/>
            <person name="Wastling J.M."/>
            <person name="Hall N."/>
            <person name="Willadsen P."/>
            <person name="Lingelbach K."/>
            <person name="Shiels B."/>
            <person name="Tait A."/>
            <person name="Berriman M."/>
            <person name="Allred D.R."/>
            <person name="Pain A."/>
        </authorList>
    </citation>
    <scope>NUCLEOTIDE SEQUENCE</scope>
    <source>
        <strain evidence="8">1802A</strain>
    </source>
</reference>
<evidence type="ECO:0000313" key="9">
    <source>
        <dbReference type="Proteomes" id="UP001195914"/>
    </source>
</evidence>
<dbReference type="Pfam" id="PF01432">
    <property type="entry name" value="Peptidase_M3"/>
    <property type="match status" value="2"/>
</dbReference>
<gene>
    <name evidence="8" type="ORF">X943_001305</name>
</gene>
<dbReference type="GO" id="GO:0046872">
    <property type="term" value="F:metal ion binding"/>
    <property type="evidence" value="ECO:0007669"/>
    <property type="project" value="UniProtKB-UniRule"/>
</dbReference>
<comment type="cofactor">
    <cofactor evidence="6">
        <name>Zn(2+)</name>
        <dbReference type="ChEBI" id="CHEBI:29105"/>
    </cofactor>
    <text evidence="6">Binds 1 zinc ion.</text>
</comment>
<sequence length="598" mass="66920">MNAAYEASRECMTEEESLVFLHMIESMRNQGVGLPPSDRVYLELQREEALISFELSDNTVLKHLPVTSIYGRRLPHNSAVYSYILRTSPDENVRRIVWEAQSQCNPDVLDKLLRLRHIRNSIACTRGFRNYAECAQRECIMNTPESVDAFLNKCASSLESDVLAELRELRDLKRSMGSNDVSLNPWDLDYLIGSERGKLSVEFSVRSVLDYFEKLLDQLFGIKLVRDTAEPLWHPLVAKFILVRRSGPHVNGGSFVESSSPDPCNYVGATDCDSSGDVEIAHLYMDLFSREGKTNVCAQFTVRCSKLLEPIYNGAFSSAPCVPGSVSPAHVSIRSPDGSLRQIPATTIVCSFPIEGTRTDILEALNESYIDVMAAQTLFHELGHTVHALCSRTNLQHLSGNRGGVDFAEFSSHLFELYFVEGLSDICKSAGLDTASAERASTLLRKYRAIDTARMALMAKLDLAFYNSCEELHSRNVPDLINSVRLFGDKFDCSDISVLLGLPALTNFDHLLHYGGTYFCYLYSRYVPLSVINLFVTLNFRVLAIKIWRSFEGKPRSSCTGEKLYGFFMKGSTDASLAPLNLLAGRDLALMKDDLFLD</sequence>
<evidence type="ECO:0000256" key="2">
    <source>
        <dbReference type="ARBA" id="ARBA00022723"/>
    </source>
</evidence>
<evidence type="ECO:0000256" key="3">
    <source>
        <dbReference type="ARBA" id="ARBA00022801"/>
    </source>
</evidence>
<dbReference type="SUPFAM" id="SSF55486">
    <property type="entry name" value="Metalloproteases ('zincins'), catalytic domain"/>
    <property type="match status" value="1"/>
</dbReference>
<keyword evidence="1 6" id="KW-0645">Protease</keyword>
<dbReference type="AlphaFoldDB" id="A0AAD9G6W9"/>
<evidence type="ECO:0000256" key="6">
    <source>
        <dbReference type="RuleBase" id="RU003435"/>
    </source>
</evidence>
<keyword evidence="2 6" id="KW-0479">Metal-binding</keyword>
<comment type="caution">
    <text evidence="8">The sequence shown here is derived from an EMBL/GenBank/DDBJ whole genome shotgun (WGS) entry which is preliminary data.</text>
</comment>
<dbReference type="GO" id="GO:0005739">
    <property type="term" value="C:mitochondrion"/>
    <property type="evidence" value="ECO:0007669"/>
    <property type="project" value="TreeGrafter"/>
</dbReference>
<evidence type="ECO:0000256" key="5">
    <source>
        <dbReference type="ARBA" id="ARBA00023049"/>
    </source>
</evidence>
<accession>A0AAD9G6W9</accession>
<dbReference type="GO" id="GO:0004222">
    <property type="term" value="F:metalloendopeptidase activity"/>
    <property type="evidence" value="ECO:0007669"/>
    <property type="project" value="InterPro"/>
</dbReference>